<evidence type="ECO:0008006" key="3">
    <source>
        <dbReference type="Google" id="ProtNLM"/>
    </source>
</evidence>
<dbReference type="AlphaFoldDB" id="A0AAV7LLY9"/>
<gene>
    <name evidence="1" type="ORF">NDU88_005736</name>
</gene>
<evidence type="ECO:0000313" key="2">
    <source>
        <dbReference type="Proteomes" id="UP001066276"/>
    </source>
</evidence>
<sequence>MPRPSWDVAASFVSPRRLSGDIRLLPQLFSGLGSPPVFVGGLPSFRFPVSLFSLGSGRFSLSGLHPQVFLRLVGPPHLLSYVSLYFCVCDPELLLRRHFRFSCSLSRTPEVWAYRLVVIVRNRGNRRPVTVRHLLR</sequence>
<evidence type="ECO:0000313" key="1">
    <source>
        <dbReference type="EMBL" id="KAJ1092626.1"/>
    </source>
</evidence>
<dbReference type="Proteomes" id="UP001066276">
    <property type="component" value="Chromosome 11"/>
</dbReference>
<comment type="caution">
    <text evidence="1">The sequence shown here is derived from an EMBL/GenBank/DDBJ whole genome shotgun (WGS) entry which is preliminary data.</text>
</comment>
<name>A0AAV7LLY9_PLEWA</name>
<organism evidence="1 2">
    <name type="scientific">Pleurodeles waltl</name>
    <name type="common">Iberian ribbed newt</name>
    <dbReference type="NCBI Taxonomy" id="8319"/>
    <lineage>
        <taxon>Eukaryota</taxon>
        <taxon>Metazoa</taxon>
        <taxon>Chordata</taxon>
        <taxon>Craniata</taxon>
        <taxon>Vertebrata</taxon>
        <taxon>Euteleostomi</taxon>
        <taxon>Amphibia</taxon>
        <taxon>Batrachia</taxon>
        <taxon>Caudata</taxon>
        <taxon>Salamandroidea</taxon>
        <taxon>Salamandridae</taxon>
        <taxon>Pleurodelinae</taxon>
        <taxon>Pleurodeles</taxon>
    </lineage>
</organism>
<protein>
    <recommendedName>
        <fullName evidence="3">Transmembrane protein</fullName>
    </recommendedName>
</protein>
<keyword evidence="2" id="KW-1185">Reference proteome</keyword>
<reference evidence="1" key="1">
    <citation type="journal article" date="2022" name="bioRxiv">
        <title>Sequencing and chromosome-scale assembly of the giantPleurodeles waltlgenome.</title>
        <authorList>
            <person name="Brown T."/>
            <person name="Elewa A."/>
            <person name="Iarovenko S."/>
            <person name="Subramanian E."/>
            <person name="Araus A.J."/>
            <person name="Petzold A."/>
            <person name="Susuki M."/>
            <person name="Suzuki K.-i.T."/>
            <person name="Hayashi T."/>
            <person name="Toyoda A."/>
            <person name="Oliveira C."/>
            <person name="Osipova E."/>
            <person name="Leigh N.D."/>
            <person name="Simon A."/>
            <person name="Yun M.H."/>
        </authorList>
    </citation>
    <scope>NUCLEOTIDE SEQUENCE</scope>
    <source>
        <strain evidence="1">20211129_DDA</strain>
        <tissue evidence="1">Liver</tissue>
    </source>
</reference>
<dbReference type="EMBL" id="JANPWB010000015">
    <property type="protein sequence ID" value="KAJ1092626.1"/>
    <property type="molecule type" value="Genomic_DNA"/>
</dbReference>
<proteinExistence type="predicted"/>
<accession>A0AAV7LLY9</accession>